<dbReference type="Proteomes" id="UP001172684">
    <property type="component" value="Unassembled WGS sequence"/>
</dbReference>
<evidence type="ECO:0000259" key="3">
    <source>
        <dbReference type="PROSITE" id="PS50089"/>
    </source>
</evidence>
<evidence type="ECO:0000256" key="1">
    <source>
        <dbReference type="PROSITE-ProRule" id="PRU00175"/>
    </source>
</evidence>
<dbReference type="Pfam" id="PF14634">
    <property type="entry name" value="zf-RING_5"/>
    <property type="match status" value="1"/>
</dbReference>
<evidence type="ECO:0000313" key="5">
    <source>
        <dbReference type="Proteomes" id="UP001172684"/>
    </source>
</evidence>
<accession>A0ABQ9NXF2</accession>
<dbReference type="InterPro" id="IPR013083">
    <property type="entry name" value="Znf_RING/FYVE/PHD"/>
</dbReference>
<name>A0ABQ9NXF2_9PEZI</name>
<evidence type="ECO:0000256" key="2">
    <source>
        <dbReference type="SAM" id="MobiDB-lite"/>
    </source>
</evidence>
<protein>
    <recommendedName>
        <fullName evidence="3">RING-type domain-containing protein</fullName>
    </recommendedName>
</protein>
<gene>
    <name evidence="4" type="ORF">H2201_003345</name>
</gene>
<feature type="domain" description="RING-type" evidence="3">
    <location>
        <begin position="32"/>
        <end position="87"/>
    </location>
</feature>
<keyword evidence="1" id="KW-0479">Metal-binding</keyword>
<comment type="caution">
    <text evidence="4">The sequence shown here is derived from an EMBL/GenBank/DDBJ whole genome shotgun (WGS) entry which is preliminary data.</text>
</comment>
<keyword evidence="1" id="KW-0862">Zinc</keyword>
<dbReference type="SUPFAM" id="SSF57850">
    <property type="entry name" value="RING/U-box"/>
    <property type="match status" value="1"/>
</dbReference>
<dbReference type="PROSITE" id="PS50089">
    <property type="entry name" value="ZF_RING_2"/>
    <property type="match status" value="1"/>
</dbReference>
<proteinExistence type="predicted"/>
<dbReference type="EMBL" id="JAPDRL010000019">
    <property type="protein sequence ID" value="KAJ9666423.1"/>
    <property type="molecule type" value="Genomic_DNA"/>
</dbReference>
<evidence type="ECO:0000313" key="4">
    <source>
        <dbReference type="EMBL" id="KAJ9666423.1"/>
    </source>
</evidence>
<organism evidence="4 5">
    <name type="scientific">Coniosporium apollinis</name>
    <dbReference type="NCBI Taxonomy" id="61459"/>
    <lineage>
        <taxon>Eukaryota</taxon>
        <taxon>Fungi</taxon>
        <taxon>Dikarya</taxon>
        <taxon>Ascomycota</taxon>
        <taxon>Pezizomycotina</taxon>
        <taxon>Dothideomycetes</taxon>
        <taxon>Dothideomycetes incertae sedis</taxon>
        <taxon>Coniosporium</taxon>
    </lineage>
</organism>
<keyword evidence="5" id="KW-1185">Reference proteome</keyword>
<dbReference type="InterPro" id="IPR001841">
    <property type="entry name" value="Znf_RING"/>
</dbReference>
<dbReference type="SMART" id="SM00184">
    <property type="entry name" value="RING"/>
    <property type="match status" value="1"/>
</dbReference>
<sequence length="283" mass="32359">MTNRVTFRDAELFWSQVEPYEPEMIPADDRNCPICHEEYKAPPEEPGENDVMAVRTQCGHYACLTCLSSWLDGTITGSPSNQCPICRHVLFRLTPGDVQDTDVGGGRNNEDQGGQGDDDSLFLENPETTHPSLDASLLRQEHRWLGEFLRVETEEHIDIVERSGLWNGDNRRATIRGNRPLPAYDDAPRPGISETRDTLRRAAMRTITQEVAWTLSRMNGFDTTPRALYYRLIHLCRCNIVVTMYALVEDVDLPPWSEVGRDLLSLVYQARRWIQQVVETHMD</sequence>
<feature type="region of interest" description="Disordered" evidence="2">
    <location>
        <begin position="97"/>
        <end position="129"/>
    </location>
</feature>
<dbReference type="Gene3D" id="3.30.40.10">
    <property type="entry name" value="Zinc/RING finger domain, C3HC4 (zinc finger)"/>
    <property type="match status" value="1"/>
</dbReference>
<reference evidence="4" key="1">
    <citation type="submission" date="2022-10" db="EMBL/GenBank/DDBJ databases">
        <title>Culturing micro-colonial fungi from biological soil crusts in the Mojave desert and describing Neophaeococcomyces mojavensis, and introducing the new genera and species Taxawa tesnikishii.</title>
        <authorList>
            <person name="Kurbessoian T."/>
            <person name="Stajich J.E."/>
        </authorList>
    </citation>
    <scope>NUCLEOTIDE SEQUENCE</scope>
    <source>
        <strain evidence="4">TK_1</strain>
    </source>
</reference>
<keyword evidence="1" id="KW-0863">Zinc-finger</keyword>